<dbReference type="Proteomes" id="UP001310594">
    <property type="component" value="Unassembled WGS sequence"/>
</dbReference>
<comment type="caution">
    <text evidence="2">The sequence shown here is derived from an EMBL/GenBank/DDBJ whole genome shotgun (WGS) entry which is preliminary data.</text>
</comment>
<feature type="region of interest" description="Disordered" evidence="1">
    <location>
        <begin position="145"/>
        <end position="191"/>
    </location>
</feature>
<sequence length="478" mass="49699">MAAAIARMAAAAPAPAPQNFDFAMVEEAPAPSVTGPPITAIEPTSTFSVDTASIVASVAAEVTTVATASVTGASASAASTQDPTATALAKRGLLDWLFPTTSTKSSSSAKQTSTSSSSKQASTSSSAKLTSSTWTSSAVVKTSSTLSTSSSVPTTSSASTTSQQSTTSTTSSDSSCPTTPEEGTYCGFINPEDPCAPQPDGYGPQVKPDTVAAFQAYPEFQKDALTAVTPSGYDQVFKNLNASTSANSYITFMTLESYGVSECASYCDNTDLCTAFNIYIERDPGINPTRNGDSSNSTGEYCPNPTSITNYKCSLWGSSIDNSSATNFGGYREDFQVVIVGSNGYDKTNNTTPPSMPGYEAPSPCDGAISAGGSYWLGSKFFPGPFNPSVCSAYAQAQVSTNKKAAKASGATSYVPCNQFNAYMVKKNQIAQGTYCSLFNTVLSNKWAGFTGGWQGKNFFGVESSYTYALSQQDSGKW</sequence>
<protein>
    <submittedName>
        <fullName evidence="2">Uncharacterized protein</fullName>
    </submittedName>
</protein>
<dbReference type="PANTHER" id="PTHR36578">
    <property type="entry name" value="CHROMOSOME 15, WHOLE GENOME SHOTGUN SEQUENCE"/>
    <property type="match status" value="1"/>
</dbReference>
<dbReference type="EMBL" id="JAVRQU010000002">
    <property type="protein sequence ID" value="KAK5706256.1"/>
    <property type="molecule type" value="Genomic_DNA"/>
</dbReference>
<accession>A0AAN8A4Z4</accession>
<evidence type="ECO:0000256" key="1">
    <source>
        <dbReference type="SAM" id="MobiDB-lite"/>
    </source>
</evidence>
<gene>
    <name evidence="2" type="ORF">LTR97_001243</name>
</gene>
<organism evidence="2 3">
    <name type="scientific">Elasticomyces elasticus</name>
    <dbReference type="NCBI Taxonomy" id="574655"/>
    <lineage>
        <taxon>Eukaryota</taxon>
        <taxon>Fungi</taxon>
        <taxon>Dikarya</taxon>
        <taxon>Ascomycota</taxon>
        <taxon>Pezizomycotina</taxon>
        <taxon>Dothideomycetes</taxon>
        <taxon>Dothideomycetidae</taxon>
        <taxon>Mycosphaerellales</taxon>
        <taxon>Teratosphaeriaceae</taxon>
        <taxon>Elasticomyces</taxon>
    </lineage>
</organism>
<proteinExistence type="predicted"/>
<dbReference type="AlphaFoldDB" id="A0AAN8A4Z4"/>
<evidence type="ECO:0000313" key="3">
    <source>
        <dbReference type="Proteomes" id="UP001310594"/>
    </source>
</evidence>
<feature type="region of interest" description="Disordered" evidence="1">
    <location>
        <begin position="101"/>
        <end position="127"/>
    </location>
</feature>
<reference evidence="2" key="1">
    <citation type="submission" date="2023-08" db="EMBL/GenBank/DDBJ databases">
        <title>Black Yeasts Isolated from many extreme environments.</title>
        <authorList>
            <person name="Coleine C."/>
            <person name="Stajich J.E."/>
            <person name="Selbmann L."/>
        </authorList>
    </citation>
    <scope>NUCLEOTIDE SEQUENCE</scope>
    <source>
        <strain evidence="2">CCFEE 5810</strain>
    </source>
</reference>
<dbReference type="PANTHER" id="PTHR36578:SF1">
    <property type="entry name" value="APPLE DOMAIN-CONTAINING PROTEIN"/>
    <property type="match status" value="1"/>
</dbReference>
<evidence type="ECO:0000313" key="2">
    <source>
        <dbReference type="EMBL" id="KAK5706256.1"/>
    </source>
</evidence>
<feature type="compositionally biased region" description="Low complexity" evidence="1">
    <location>
        <begin position="145"/>
        <end position="179"/>
    </location>
</feature>
<name>A0AAN8A4Z4_9PEZI</name>